<organism evidence="1 2">
    <name type="scientific">Thermosporothrix hazakensis</name>
    <dbReference type="NCBI Taxonomy" id="644383"/>
    <lineage>
        <taxon>Bacteria</taxon>
        <taxon>Bacillati</taxon>
        <taxon>Chloroflexota</taxon>
        <taxon>Ktedonobacteria</taxon>
        <taxon>Ktedonobacterales</taxon>
        <taxon>Thermosporotrichaceae</taxon>
        <taxon>Thermosporothrix</taxon>
    </lineage>
</organism>
<proteinExistence type="predicted"/>
<gene>
    <name evidence="1" type="ORF">EI42_04013</name>
</gene>
<name>A0A326U3H3_THEHA</name>
<reference evidence="1 2" key="1">
    <citation type="submission" date="2018-06" db="EMBL/GenBank/DDBJ databases">
        <title>Genomic Encyclopedia of Archaeal and Bacterial Type Strains, Phase II (KMG-II): from individual species to whole genera.</title>
        <authorList>
            <person name="Goeker M."/>
        </authorList>
    </citation>
    <scope>NUCLEOTIDE SEQUENCE [LARGE SCALE GENOMIC DNA]</scope>
    <source>
        <strain evidence="1 2">ATCC BAA-1881</strain>
    </source>
</reference>
<evidence type="ECO:0000313" key="1">
    <source>
        <dbReference type="EMBL" id="PZW26054.1"/>
    </source>
</evidence>
<protein>
    <submittedName>
        <fullName evidence="1">DNA-binding SARP family transcriptional activator</fullName>
    </submittedName>
</protein>
<dbReference type="Proteomes" id="UP000248806">
    <property type="component" value="Unassembled WGS sequence"/>
</dbReference>
<comment type="caution">
    <text evidence="1">The sequence shown here is derived from an EMBL/GenBank/DDBJ whole genome shotgun (WGS) entry which is preliminary data.</text>
</comment>
<accession>A0A326U3H3</accession>
<dbReference type="SUPFAM" id="SSF48452">
    <property type="entry name" value="TPR-like"/>
    <property type="match status" value="1"/>
</dbReference>
<keyword evidence="1" id="KW-0238">DNA-binding</keyword>
<dbReference type="GO" id="GO:0003677">
    <property type="term" value="F:DNA binding"/>
    <property type="evidence" value="ECO:0007669"/>
    <property type="project" value="UniProtKB-KW"/>
</dbReference>
<sequence length="661" mass="75053">MNADIHIRLTTFGPSRLELDCAEQTEVISLRRREKLRGVLALLLCASERTLPRAELARALYDHEQEGRERLEDILNNRSISRVHPCLTREVFFAEIDHVRVTLPAQERFWWDADAFLTLVEEAGCCDEPQRALLLWQQAEALIARGTFLSDDVAAPWREQRIVRRKQEKIDRARRQMLRGLGLSMLALGDAEKAHEYFCDYFQELPSDFHTLEQCMGGLARLQRPDLALHLSQEVELHLARKKIPLVLPPSLRSLGKQFHLGQFEQGTHLSQFSSSKIILGDEKERQALQYQNGSFYPSSFLQDEEGKEQAMIEGDDTMPFLTRRDLFPFLGLAGIAASMEGSIFELPEWEQVSQQGSRKEPPLEATVLAQEQVINACWQLCDAGQFSLAQRLLQPLIETREAALKHQTLARLQAEALRLQSILFAHSLRMQEKVIACLESVRFARLSRDPNTLLASLRQFATALRYTGQEKQMLPVFLEAQLYCNEPTVAPTVRAGIHAGTAVALAYQQRHKEAEFYLQLAWETIEKGDAEQSKPSLAEIDQGKARIAGNEALLALVLGEPKRAWTVLVPYTNNASAATPERNRLEMVNYQSRAALLMGDRECYVTCLRQGLEGAIALQSKKRYAEAITTLKKEIPHSWHQDAPIRAVKEEFGLLREEVQ</sequence>
<dbReference type="RefSeq" id="WP_111324353.1">
    <property type="nucleotide sequence ID" value="NZ_BIFX01000003.1"/>
</dbReference>
<dbReference type="AlphaFoldDB" id="A0A326U3H3"/>
<evidence type="ECO:0000313" key="2">
    <source>
        <dbReference type="Proteomes" id="UP000248806"/>
    </source>
</evidence>
<dbReference type="EMBL" id="QKUF01000016">
    <property type="protein sequence ID" value="PZW26054.1"/>
    <property type="molecule type" value="Genomic_DNA"/>
</dbReference>
<dbReference type="InterPro" id="IPR011990">
    <property type="entry name" value="TPR-like_helical_dom_sf"/>
</dbReference>
<keyword evidence="2" id="KW-1185">Reference proteome</keyword>